<gene>
    <name evidence="5" type="ORF">DGYR_LOCUS5988</name>
</gene>
<feature type="compositionally biased region" description="Basic and acidic residues" evidence="3">
    <location>
        <begin position="1"/>
        <end position="22"/>
    </location>
</feature>
<dbReference type="InterPro" id="IPR014810">
    <property type="entry name" value="Fcf2_C"/>
</dbReference>
<feature type="region of interest" description="Disordered" evidence="3">
    <location>
        <begin position="54"/>
        <end position="90"/>
    </location>
</feature>
<evidence type="ECO:0000256" key="1">
    <source>
        <dbReference type="ARBA" id="ARBA00004604"/>
    </source>
</evidence>
<dbReference type="PANTHER" id="PTHR21686">
    <property type="entry name" value="DEOXYNUCLEOTIDYLTRANSFERASE TERMINAL-INTERACTING PROTEIN 2"/>
    <property type="match status" value="1"/>
</dbReference>
<feature type="region of interest" description="Disordered" evidence="3">
    <location>
        <begin position="183"/>
        <end position="206"/>
    </location>
</feature>
<reference evidence="5 6" key="1">
    <citation type="submission" date="2020-08" db="EMBL/GenBank/DDBJ databases">
        <authorList>
            <person name="Hejnol A."/>
        </authorList>
    </citation>
    <scope>NUCLEOTIDE SEQUENCE [LARGE SCALE GENOMIC DNA]</scope>
</reference>
<dbReference type="EMBL" id="CAJFCJ010000007">
    <property type="protein sequence ID" value="CAD5117464.1"/>
    <property type="molecule type" value="Genomic_DNA"/>
</dbReference>
<dbReference type="GO" id="GO:0006396">
    <property type="term" value="P:RNA processing"/>
    <property type="evidence" value="ECO:0007669"/>
    <property type="project" value="TreeGrafter"/>
</dbReference>
<keyword evidence="2" id="KW-0539">Nucleus</keyword>
<protein>
    <submittedName>
        <fullName evidence="5">DgyrCDS6232</fullName>
    </submittedName>
</protein>
<feature type="region of interest" description="Disordered" evidence="3">
    <location>
        <begin position="1"/>
        <end position="32"/>
    </location>
</feature>
<dbReference type="Pfam" id="PF08698">
    <property type="entry name" value="Fcf2"/>
    <property type="match status" value="1"/>
</dbReference>
<comment type="subcellular location">
    <subcellularLocation>
        <location evidence="1">Nucleus</location>
        <location evidence="1">Nucleolus</location>
    </subcellularLocation>
</comment>
<proteinExistence type="predicted"/>
<dbReference type="PANTHER" id="PTHR21686:SF12">
    <property type="entry name" value="DEOXYNUCLEOTIDYLTRANSFERASE TERMINAL-INTERACTING PROTEIN 2"/>
    <property type="match status" value="1"/>
</dbReference>
<evidence type="ECO:0000259" key="4">
    <source>
        <dbReference type="Pfam" id="PF08698"/>
    </source>
</evidence>
<dbReference type="OrthoDB" id="427886at2759"/>
<evidence type="ECO:0000256" key="3">
    <source>
        <dbReference type="SAM" id="MobiDB-lite"/>
    </source>
</evidence>
<evidence type="ECO:0000256" key="2">
    <source>
        <dbReference type="ARBA" id="ARBA00023242"/>
    </source>
</evidence>
<feature type="compositionally biased region" description="Basic residues" evidence="3">
    <location>
        <begin position="187"/>
        <end position="206"/>
    </location>
</feature>
<organism evidence="5 6">
    <name type="scientific">Dimorphilus gyrociliatus</name>
    <dbReference type="NCBI Taxonomy" id="2664684"/>
    <lineage>
        <taxon>Eukaryota</taxon>
        <taxon>Metazoa</taxon>
        <taxon>Spiralia</taxon>
        <taxon>Lophotrochozoa</taxon>
        <taxon>Annelida</taxon>
        <taxon>Polychaeta</taxon>
        <taxon>Polychaeta incertae sedis</taxon>
        <taxon>Dinophilidae</taxon>
        <taxon>Dimorphilus</taxon>
    </lineage>
</organism>
<name>A0A7I8VMF4_9ANNE</name>
<keyword evidence="6" id="KW-1185">Reference proteome</keyword>
<dbReference type="GO" id="GO:0003723">
    <property type="term" value="F:RNA binding"/>
    <property type="evidence" value="ECO:0007669"/>
    <property type="project" value="TreeGrafter"/>
</dbReference>
<evidence type="ECO:0000313" key="6">
    <source>
        <dbReference type="Proteomes" id="UP000549394"/>
    </source>
</evidence>
<dbReference type="AlphaFoldDB" id="A0A7I8VMF4"/>
<dbReference type="InterPro" id="IPR039883">
    <property type="entry name" value="Fcf2/DNTTIP2"/>
</dbReference>
<comment type="caution">
    <text evidence="5">The sequence shown here is derived from an EMBL/GenBank/DDBJ whole genome shotgun (WGS) entry which is preliminary data.</text>
</comment>
<feature type="compositionally biased region" description="Basic and acidic residues" evidence="3">
    <location>
        <begin position="72"/>
        <end position="87"/>
    </location>
</feature>
<evidence type="ECO:0000313" key="5">
    <source>
        <dbReference type="EMBL" id="CAD5117464.1"/>
    </source>
</evidence>
<feature type="domain" description="Fcf2 pre-rRNA processing C-terminal" evidence="4">
    <location>
        <begin position="86"/>
        <end position="179"/>
    </location>
</feature>
<sequence length="206" mass="24395">MSLEDRLNKILEQKNKSSKDSTEDQSVSIYTSRKALRNSKDEIIQEYEQMAQKKASKEIQSLQSSGALPENLSKRQEKKTRREERSKTKGLNWFDMKAPEMTEELKNNLTILQYRRALDPKRFYKAPDLKTLPKFFQTGKVIESPAEFYSSRVPIKQRKATLVDELLADAEFRKYNKKKYEEIQKVNMKKRRSATKRSKHLKKKKR</sequence>
<dbReference type="GO" id="GO:0005730">
    <property type="term" value="C:nucleolus"/>
    <property type="evidence" value="ECO:0007669"/>
    <property type="project" value="UniProtKB-SubCell"/>
</dbReference>
<dbReference type="Proteomes" id="UP000549394">
    <property type="component" value="Unassembled WGS sequence"/>
</dbReference>
<accession>A0A7I8VMF4</accession>